<keyword evidence="3" id="KW-1185">Reference proteome</keyword>
<sequence length="66" mass="7208">MPWTLTLREGGFTVDEARQWCDDRLTGEAGPLPPVRPAAARPVWRRPLPRARPFALSAQPDAGGAT</sequence>
<comment type="caution">
    <text evidence="2">The sequence shown here is derived from an EMBL/GenBank/DDBJ whole genome shotgun (WGS) entry which is preliminary data.</text>
</comment>
<organism evidence="2 3">
    <name type="scientific">Streptomyces luteogriseus</name>
    <dbReference type="NCBI Taxonomy" id="68233"/>
    <lineage>
        <taxon>Bacteria</taxon>
        <taxon>Bacillati</taxon>
        <taxon>Actinomycetota</taxon>
        <taxon>Actinomycetes</taxon>
        <taxon>Kitasatosporales</taxon>
        <taxon>Streptomycetaceae</taxon>
        <taxon>Streptomyces</taxon>
    </lineage>
</organism>
<evidence type="ECO:0000256" key="1">
    <source>
        <dbReference type="SAM" id="MobiDB-lite"/>
    </source>
</evidence>
<name>A0A7W7DV41_9ACTN</name>
<proteinExistence type="predicted"/>
<dbReference type="Proteomes" id="UP000565089">
    <property type="component" value="Unassembled WGS sequence"/>
</dbReference>
<reference evidence="2 3" key="1">
    <citation type="submission" date="2020-08" db="EMBL/GenBank/DDBJ databases">
        <title>Sequencing the genomes of 1000 actinobacteria strains.</title>
        <authorList>
            <person name="Klenk H.-P."/>
        </authorList>
    </citation>
    <scope>NUCLEOTIDE SEQUENCE [LARGE SCALE GENOMIC DNA]</scope>
    <source>
        <strain evidence="2 3">DSM 40483</strain>
    </source>
</reference>
<dbReference type="RefSeq" id="WP_246546155.1">
    <property type="nucleotide sequence ID" value="NZ_JACHMS010000001.1"/>
</dbReference>
<evidence type="ECO:0000313" key="3">
    <source>
        <dbReference type="Proteomes" id="UP000565089"/>
    </source>
</evidence>
<accession>A0A7W7DV41</accession>
<feature type="region of interest" description="Disordered" evidence="1">
    <location>
        <begin position="25"/>
        <end position="44"/>
    </location>
</feature>
<evidence type="ECO:0000313" key="2">
    <source>
        <dbReference type="EMBL" id="MBB4717208.1"/>
    </source>
</evidence>
<protein>
    <submittedName>
        <fullName evidence="2">Uncharacterized protein</fullName>
    </submittedName>
</protein>
<dbReference type="AlphaFoldDB" id="A0A7W7DV41"/>
<gene>
    <name evidence="2" type="ORF">BJ965_007090</name>
</gene>
<dbReference type="GeneID" id="95799757"/>
<dbReference type="EMBL" id="JACHMS010000001">
    <property type="protein sequence ID" value="MBB4717208.1"/>
    <property type="molecule type" value="Genomic_DNA"/>
</dbReference>